<accession>A0A3E1P0C7</accession>
<keyword evidence="6" id="KW-1185">Reference proteome</keyword>
<proteinExistence type="predicted"/>
<evidence type="ECO:0000313" key="5">
    <source>
        <dbReference type="EMBL" id="RFM33590.1"/>
    </source>
</evidence>
<dbReference type="SMART" id="SM00342">
    <property type="entry name" value="HTH_ARAC"/>
    <property type="match status" value="1"/>
</dbReference>
<dbReference type="Pfam" id="PF12833">
    <property type="entry name" value="HTH_18"/>
    <property type="match status" value="1"/>
</dbReference>
<dbReference type="InterPro" id="IPR037923">
    <property type="entry name" value="HTH-like"/>
</dbReference>
<dbReference type="OrthoDB" id="1096411at2"/>
<dbReference type="RefSeq" id="WP_116854513.1">
    <property type="nucleotide sequence ID" value="NZ_QTJV01000006.1"/>
</dbReference>
<reference evidence="5 6" key="1">
    <citation type="submission" date="2018-08" db="EMBL/GenBank/DDBJ databases">
        <title>Chitinophaga sp. K20C18050901, a novel bacterium isolated from forest soil.</title>
        <authorList>
            <person name="Wang C."/>
        </authorList>
    </citation>
    <scope>NUCLEOTIDE SEQUENCE [LARGE SCALE GENOMIC DNA]</scope>
    <source>
        <strain evidence="5 6">K20C18050901</strain>
    </source>
</reference>
<protein>
    <submittedName>
        <fullName evidence="5">AraC family transcriptional regulator</fullName>
    </submittedName>
</protein>
<keyword evidence="2" id="KW-0238">DNA-binding</keyword>
<evidence type="ECO:0000256" key="1">
    <source>
        <dbReference type="ARBA" id="ARBA00023015"/>
    </source>
</evidence>
<comment type="caution">
    <text evidence="5">The sequence shown here is derived from an EMBL/GenBank/DDBJ whole genome shotgun (WGS) entry which is preliminary data.</text>
</comment>
<keyword evidence="1" id="KW-0805">Transcription regulation</keyword>
<dbReference type="PANTHER" id="PTHR43280">
    <property type="entry name" value="ARAC-FAMILY TRANSCRIPTIONAL REGULATOR"/>
    <property type="match status" value="1"/>
</dbReference>
<feature type="domain" description="HTH araC/xylS-type" evidence="4">
    <location>
        <begin position="162"/>
        <end position="260"/>
    </location>
</feature>
<keyword evidence="3" id="KW-0804">Transcription</keyword>
<name>A0A3E1P0C7_9BACT</name>
<evidence type="ECO:0000256" key="2">
    <source>
        <dbReference type="ARBA" id="ARBA00023125"/>
    </source>
</evidence>
<dbReference type="InterPro" id="IPR018060">
    <property type="entry name" value="HTH_AraC"/>
</dbReference>
<evidence type="ECO:0000259" key="4">
    <source>
        <dbReference type="PROSITE" id="PS01124"/>
    </source>
</evidence>
<dbReference type="Proteomes" id="UP000261174">
    <property type="component" value="Unassembled WGS sequence"/>
</dbReference>
<dbReference type="PROSITE" id="PS01124">
    <property type="entry name" value="HTH_ARAC_FAMILY_2"/>
    <property type="match status" value="1"/>
</dbReference>
<dbReference type="Gene3D" id="2.60.120.10">
    <property type="entry name" value="Jelly Rolls"/>
    <property type="match status" value="1"/>
</dbReference>
<evidence type="ECO:0000313" key="6">
    <source>
        <dbReference type="Proteomes" id="UP000261174"/>
    </source>
</evidence>
<dbReference type="AlphaFoldDB" id="A0A3E1P0C7"/>
<dbReference type="SUPFAM" id="SSF46689">
    <property type="entry name" value="Homeodomain-like"/>
    <property type="match status" value="1"/>
</dbReference>
<dbReference type="InterPro" id="IPR014710">
    <property type="entry name" value="RmlC-like_jellyroll"/>
</dbReference>
<sequence>MGIPIISIEEDFQVYRLENGVAQKPPHRRNDHFLFIFQESGRSVLHVDGVEVILSGKMVMCISPGQVHETIDVSKDVKAWIITAGANRVRHTAIFERFYYYYSGLAMEAPLGECFALLYKISPALSEVKISLLDACIGMIADAYNKTCPAPVNGSRRSEITTAFKRLVLQHFREFKSAADYAELLHITPSYLNEVVKDCTGSPLSFWVQQAVVTEAKRLLAGTDLSIKEIAFSLGYDDQGYFTRYFTNAAGEAPLAYKTRNRK</sequence>
<dbReference type="SUPFAM" id="SSF51215">
    <property type="entry name" value="Regulatory protein AraC"/>
    <property type="match status" value="1"/>
</dbReference>
<evidence type="ECO:0000256" key="3">
    <source>
        <dbReference type="ARBA" id="ARBA00023163"/>
    </source>
</evidence>
<dbReference type="EMBL" id="QTJV01000006">
    <property type="protein sequence ID" value="RFM33590.1"/>
    <property type="molecule type" value="Genomic_DNA"/>
</dbReference>
<gene>
    <name evidence="5" type="ORF">DXN04_16655</name>
</gene>
<dbReference type="PANTHER" id="PTHR43280:SF32">
    <property type="entry name" value="TRANSCRIPTIONAL REGULATORY PROTEIN"/>
    <property type="match status" value="1"/>
</dbReference>
<dbReference type="Gene3D" id="1.10.10.60">
    <property type="entry name" value="Homeodomain-like"/>
    <property type="match status" value="1"/>
</dbReference>
<dbReference type="GO" id="GO:0003700">
    <property type="term" value="F:DNA-binding transcription factor activity"/>
    <property type="evidence" value="ECO:0007669"/>
    <property type="project" value="InterPro"/>
</dbReference>
<organism evidence="5 6">
    <name type="scientific">Chitinophaga silvisoli</name>
    <dbReference type="NCBI Taxonomy" id="2291814"/>
    <lineage>
        <taxon>Bacteria</taxon>
        <taxon>Pseudomonadati</taxon>
        <taxon>Bacteroidota</taxon>
        <taxon>Chitinophagia</taxon>
        <taxon>Chitinophagales</taxon>
        <taxon>Chitinophagaceae</taxon>
        <taxon>Chitinophaga</taxon>
    </lineage>
</organism>
<dbReference type="InterPro" id="IPR009057">
    <property type="entry name" value="Homeodomain-like_sf"/>
</dbReference>
<dbReference type="GO" id="GO:0043565">
    <property type="term" value="F:sequence-specific DNA binding"/>
    <property type="evidence" value="ECO:0007669"/>
    <property type="project" value="InterPro"/>
</dbReference>